<proteinExistence type="predicted"/>
<evidence type="ECO:0008006" key="4">
    <source>
        <dbReference type="Google" id="ProtNLM"/>
    </source>
</evidence>
<comment type="caution">
    <text evidence="1">The sequence shown here is derived from an EMBL/GenBank/DDBJ whole genome shotgun (WGS) entry which is preliminary data.</text>
</comment>
<dbReference type="AlphaFoldDB" id="A0A8S2FSX1"/>
<organism evidence="1 3">
    <name type="scientific">Didymodactylos carnosus</name>
    <dbReference type="NCBI Taxonomy" id="1234261"/>
    <lineage>
        <taxon>Eukaryota</taxon>
        <taxon>Metazoa</taxon>
        <taxon>Spiralia</taxon>
        <taxon>Gnathifera</taxon>
        <taxon>Rotifera</taxon>
        <taxon>Eurotatoria</taxon>
        <taxon>Bdelloidea</taxon>
        <taxon>Philodinida</taxon>
        <taxon>Philodinidae</taxon>
        <taxon>Didymodactylos</taxon>
    </lineage>
</organism>
<evidence type="ECO:0000313" key="1">
    <source>
        <dbReference type="EMBL" id="CAF1551851.1"/>
    </source>
</evidence>
<dbReference type="Proteomes" id="UP000677228">
    <property type="component" value="Unassembled WGS sequence"/>
</dbReference>
<reference evidence="1" key="1">
    <citation type="submission" date="2021-02" db="EMBL/GenBank/DDBJ databases">
        <authorList>
            <person name="Nowell W R."/>
        </authorList>
    </citation>
    <scope>NUCLEOTIDE SEQUENCE</scope>
</reference>
<sequence>MVGDFNWGQNNRTDRERLEEILMLARGSADWVPMSSDRTHIGGLTLDRVIASHGFVASGYDKSSSLIDVTEPISDHAALIFRLNCGKDSRIGAECKARQC</sequence>
<gene>
    <name evidence="1" type="ORF">OVA965_LOCUS39336</name>
    <name evidence="2" type="ORF">TMI583_LOCUS40632</name>
</gene>
<name>A0A8S2FSX1_9BILA</name>
<evidence type="ECO:0000313" key="3">
    <source>
        <dbReference type="Proteomes" id="UP000677228"/>
    </source>
</evidence>
<dbReference type="Proteomes" id="UP000682733">
    <property type="component" value="Unassembled WGS sequence"/>
</dbReference>
<dbReference type="EMBL" id="CAJOBA010063052">
    <property type="protein sequence ID" value="CAF4342198.1"/>
    <property type="molecule type" value="Genomic_DNA"/>
</dbReference>
<accession>A0A8S2FSX1</accession>
<evidence type="ECO:0000313" key="2">
    <source>
        <dbReference type="EMBL" id="CAF4342198.1"/>
    </source>
</evidence>
<dbReference type="EMBL" id="CAJNOK010040573">
    <property type="protein sequence ID" value="CAF1551851.1"/>
    <property type="molecule type" value="Genomic_DNA"/>
</dbReference>
<protein>
    <recommendedName>
        <fullName evidence="4">Endonuclease/exonuclease/phosphatase</fullName>
    </recommendedName>
</protein>